<dbReference type="RefSeq" id="WP_022969180.1">
    <property type="nucleotide sequence ID" value="NZ_ATVD01000002.1"/>
</dbReference>
<comment type="caution">
    <text evidence="2">The sequence shown here is derived from an EMBL/GenBank/DDBJ whole genome shotgun (WGS) entry which is preliminary data.</text>
</comment>
<keyword evidence="1" id="KW-0812">Transmembrane</keyword>
<dbReference type="OrthoDB" id="5948217at2"/>
<protein>
    <recommendedName>
        <fullName evidence="4">Nitrogen fixation protein FixH</fullName>
    </recommendedName>
</protein>
<accession>A0A091AXH9</accession>
<keyword evidence="3" id="KW-1185">Reference proteome</keyword>
<dbReference type="PATRIC" id="fig|1121015.4.peg.601"/>
<dbReference type="EMBL" id="AVCI01000001">
    <property type="protein sequence ID" value="KFN45013.1"/>
    <property type="molecule type" value="Genomic_DNA"/>
</dbReference>
<evidence type="ECO:0000313" key="3">
    <source>
        <dbReference type="Proteomes" id="UP000029385"/>
    </source>
</evidence>
<dbReference type="eggNOG" id="COG3198">
    <property type="taxonomic scope" value="Bacteria"/>
</dbReference>
<organism evidence="2 3">
    <name type="scientific">Arenimonas oryziterrae DSM 21050 = YC6267</name>
    <dbReference type="NCBI Taxonomy" id="1121015"/>
    <lineage>
        <taxon>Bacteria</taxon>
        <taxon>Pseudomonadati</taxon>
        <taxon>Pseudomonadota</taxon>
        <taxon>Gammaproteobacteria</taxon>
        <taxon>Lysobacterales</taxon>
        <taxon>Lysobacteraceae</taxon>
        <taxon>Arenimonas</taxon>
    </lineage>
</organism>
<sequence length="167" mass="18019">MNASPASAWYRQPILWLALLLPAAIVVAAAVTLAIAMRDGSSDAAPDSVRRTAQTQVTDLAPDLEAQRRGLSAVLDRDADDHGVRITLTGPGGDQALTLHLVHPAQASRDVEIRLMRTGTVWLGRSSEPLAGRWRLRLQPTAGDWRLVGHLPDDGRRAELQPAFATP</sequence>
<keyword evidence="1" id="KW-0472">Membrane</keyword>
<dbReference type="STRING" id="1121015.GCA_000420545_01555"/>
<keyword evidence="1" id="KW-1133">Transmembrane helix</keyword>
<gene>
    <name evidence="2" type="ORF">N789_03050</name>
</gene>
<dbReference type="Pfam" id="PF05751">
    <property type="entry name" value="FixH"/>
    <property type="match status" value="1"/>
</dbReference>
<dbReference type="AlphaFoldDB" id="A0A091AXH9"/>
<feature type="transmembrane region" description="Helical" evidence="1">
    <location>
        <begin position="14"/>
        <end position="36"/>
    </location>
</feature>
<dbReference type="Proteomes" id="UP000029385">
    <property type="component" value="Unassembled WGS sequence"/>
</dbReference>
<proteinExistence type="predicted"/>
<evidence type="ECO:0008006" key="4">
    <source>
        <dbReference type="Google" id="ProtNLM"/>
    </source>
</evidence>
<name>A0A091AXH9_9GAMM</name>
<reference evidence="2 3" key="1">
    <citation type="submission" date="2013-09" db="EMBL/GenBank/DDBJ databases">
        <title>Genome sequencing of Arenimonas oryziterrae.</title>
        <authorList>
            <person name="Chen F."/>
            <person name="Wang G."/>
        </authorList>
    </citation>
    <scope>NUCLEOTIDE SEQUENCE [LARGE SCALE GENOMIC DNA]</scope>
    <source>
        <strain evidence="2 3">YC6267</strain>
    </source>
</reference>
<evidence type="ECO:0000256" key="1">
    <source>
        <dbReference type="SAM" id="Phobius"/>
    </source>
</evidence>
<evidence type="ECO:0000313" key="2">
    <source>
        <dbReference type="EMBL" id="KFN45013.1"/>
    </source>
</evidence>
<dbReference type="InterPro" id="IPR008620">
    <property type="entry name" value="FixH"/>
</dbReference>